<evidence type="ECO:0000313" key="3">
    <source>
        <dbReference type="Ensembl" id="ENSELUP00000033186.2"/>
    </source>
</evidence>
<dbReference type="Bgee" id="ENSELUG00000011379">
    <property type="expression patterns" value="Expressed in ovary and 6 other cell types or tissues"/>
</dbReference>
<sequence length="378" mass="41772">MPVSKWAILVLLVPRGPRAIYRHYPLRDAETKGRLGGGDCLLGLNDVSSFLVLYITDLFEVEILIAQSAFHLLYQLYPSCLCAIPCPSAHAVIRKMKAVTKLLIGAVALVAFQWSGRTLDPGSLKGARVLVTGASAGIGERIAYHLAGFGAQVVLTARREKVLQQVVDKCHGLGAQKALYVAADMANHADPERVVKFAVDQLGGLDYLVLNHKGDMPFGMWDGDVEQTRWLMQVNFLSYVQMAKTALPSLEQSKGSIMVVSSLYGKVCAPFLAPYVSTKFALNGFFGTLQHELAMQSSNVSVSVVTLGLIDTDSAMDMVKEVSNVHAWPADEAALHIITSGATRQAESYYPWFWYYCCLFRDWFPYLRDLSIRNIYKH</sequence>
<evidence type="ECO:0008006" key="5">
    <source>
        <dbReference type="Google" id="ProtNLM"/>
    </source>
</evidence>
<dbReference type="PRINTS" id="PR00081">
    <property type="entry name" value="GDHRDH"/>
</dbReference>
<dbReference type="GO" id="GO:0016491">
    <property type="term" value="F:oxidoreductase activity"/>
    <property type="evidence" value="ECO:0007669"/>
    <property type="project" value="UniProtKB-KW"/>
</dbReference>
<dbReference type="Proteomes" id="UP000265140">
    <property type="component" value="Chromosome 24"/>
</dbReference>
<dbReference type="GeneID" id="105020762"/>
<organism evidence="3 4">
    <name type="scientific">Esox lucius</name>
    <name type="common">Northern pike</name>
    <dbReference type="NCBI Taxonomy" id="8010"/>
    <lineage>
        <taxon>Eukaryota</taxon>
        <taxon>Metazoa</taxon>
        <taxon>Chordata</taxon>
        <taxon>Craniata</taxon>
        <taxon>Vertebrata</taxon>
        <taxon>Euteleostomi</taxon>
        <taxon>Actinopterygii</taxon>
        <taxon>Neopterygii</taxon>
        <taxon>Teleostei</taxon>
        <taxon>Protacanthopterygii</taxon>
        <taxon>Esociformes</taxon>
        <taxon>Esocidae</taxon>
        <taxon>Esox</taxon>
    </lineage>
</organism>
<reference evidence="3" key="2">
    <citation type="submission" date="2020-02" db="EMBL/GenBank/DDBJ databases">
        <title>Esox lucius (northern pike) genome, fEsoLuc1, primary haplotype.</title>
        <authorList>
            <person name="Myers G."/>
            <person name="Karagic N."/>
            <person name="Meyer A."/>
            <person name="Pippel M."/>
            <person name="Reichard M."/>
            <person name="Winkler S."/>
            <person name="Tracey A."/>
            <person name="Sims Y."/>
            <person name="Howe K."/>
            <person name="Rhie A."/>
            <person name="Formenti G."/>
            <person name="Durbin R."/>
            <person name="Fedrigo O."/>
            <person name="Jarvis E.D."/>
        </authorList>
    </citation>
    <scope>NUCLEOTIDE SEQUENCE [LARGE SCALE GENOMIC DNA]</scope>
</reference>
<comment type="similarity">
    <text evidence="1">Belongs to the short-chain dehydrogenases/reductases (SDR) family.</text>
</comment>
<dbReference type="PROSITE" id="PS00061">
    <property type="entry name" value="ADH_SHORT"/>
    <property type="match status" value="1"/>
</dbReference>
<evidence type="ECO:0000256" key="2">
    <source>
        <dbReference type="ARBA" id="ARBA00023002"/>
    </source>
</evidence>
<keyword evidence="4" id="KW-1185">Reference proteome</keyword>
<dbReference type="Ensembl" id="ENSELUT00000001302.3">
    <property type="protein sequence ID" value="ENSELUP00000033186.2"/>
    <property type="gene ID" value="ENSELUG00000011379.3"/>
</dbReference>
<dbReference type="InterPro" id="IPR036291">
    <property type="entry name" value="NAD(P)-bd_dom_sf"/>
</dbReference>
<dbReference type="KEGG" id="els:105020762"/>
<dbReference type="InterPro" id="IPR051253">
    <property type="entry name" value="11-beta-HSD"/>
</dbReference>
<name>A0A3P8ZX72_ESOLU</name>
<dbReference type="InterPro" id="IPR020904">
    <property type="entry name" value="Sc_DH/Rdtase_CS"/>
</dbReference>
<reference evidence="4" key="1">
    <citation type="journal article" date="2014" name="PLoS ONE">
        <title>The genome and linkage map of the northern pike (Esox lucius): conserved synteny revealed between the salmonid sister group and the Neoteleostei.</title>
        <authorList>
            <person name="Rondeau E.B."/>
            <person name="Minkley D.R."/>
            <person name="Leong J.S."/>
            <person name="Messmer A.M."/>
            <person name="Jantzen J.R."/>
            <person name="von Schalburg K.R."/>
            <person name="Lemon C."/>
            <person name="Bird N.H."/>
            <person name="Koop B.F."/>
        </authorList>
    </citation>
    <scope>NUCLEOTIDE SEQUENCE</scope>
</reference>
<dbReference type="PANTHER" id="PTHR44279:SF2">
    <property type="entry name" value="HYDROXYSTEROID (11-BETA) DEHYDROGENASE 1-LIKE B-RELATED"/>
    <property type="match status" value="1"/>
</dbReference>
<reference evidence="3" key="4">
    <citation type="submission" date="2025-09" db="UniProtKB">
        <authorList>
            <consortium name="Ensembl"/>
        </authorList>
    </citation>
    <scope>IDENTIFICATION</scope>
</reference>
<keyword evidence="2" id="KW-0560">Oxidoreductase</keyword>
<reference evidence="3" key="3">
    <citation type="submission" date="2025-08" db="UniProtKB">
        <authorList>
            <consortium name="Ensembl"/>
        </authorList>
    </citation>
    <scope>IDENTIFICATION</scope>
</reference>
<evidence type="ECO:0000313" key="4">
    <source>
        <dbReference type="Proteomes" id="UP000265140"/>
    </source>
</evidence>
<dbReference type="RefSeq" id="XP_010886321.1">
    <property type="nucleotide sequence ID" value="XM_010888019.5"/>
</dbReference>
<dbReference type="OrthoDB" id="1933717at2759"/>
<dbReference type="PANTHER" id="PTHR44279">
    <property type="entry name" value="HYDROXYSTEROID (11-BETA) DEHYDROGENASE 1-LIKE B-RELATED"/>
    <property type="match status" value="1"/>
</dbReference>
<dbReference type="Pfam" id="PF00106">
    <property type="entry name" value="adh_short"/>
    <property type="match status" value="1"/>
</dbReference>
<dbReference type="Gene3D" id="3.40.50.720">
    <property type="entry name" value="NAD(P)-binding Rossmann-like Domain"/>
    <property type="match status" value="1"/>
</dbReference>
<dbReference type="SUPFAM" id="SSF51735">
    <property type="entry name" value="NAD(P)-binding Rossmann-fold domains"/>
    <property type="match status" value="1"/>
</dbReference>
<protein>
    <recommendedName>
        <fullName evidence="5">Hydroxysteroid 11-beta-dehydrogenase 1-like protein</fullName>
    </recommendedName>
</protein>
<accession>A0A3P8ZX72</accession>
<dbReference type="AlphaFoldDB" id="A0A3P8ZX72"/>
<dbReference type="GeneTree" id="ENSGT00940000162487"/>
<evidence type="ECO:0000256" key="1">
    <source>
        <dbReference type="ARBA" id="ARBA00006484"/>
    </source>
</evidence>
<dbReference type="InterPro" id="IPR002347">
    <property type="entry name" value="SDR_fam"/>
</dbReference>
<proteinExistence type="inferred from homology"/>